<gene>
    <name evidence="1" type="ORF">METZ01_LOCUS259690</name>
</gene>
<evidence type="ECO:0000313" key="1">
    <source>
        <dbReference type="EMBL" id="SVC06836.1"/>
    </source>
</evidence>
<sequence length="37" mass="4093">MTRMSEPLVSIIIPVLRDAEQLARLIDTLPQISVEGS</sequence>
<accession>A0A382J4L9</accession>
<dbReference type="AlphaFoldDB" id="A0A382J4L9"/>
<feature type="non-terminal residue" evidence="1">
    <location>
        <position position="37"/>
    </location>
</feature>
<name>A0A382J4L9_9ZZZZ</name>
<organism evidence="1">
    <name type="scientific">marine metagenome</name>
    <dbReference type="NCBI Taxonomy" id="408172"/>
    <lineage>
        <taxon>unclassified sequences</taxon>
        <taxon>metagenomes</taxon>
        <taxon>ecological metagenomes</taxon>
    </lineage>
</organism>
<reference evidence="1" key="1">
    <citation type="submission" date="2018-05" db="EMBL/GenBank/DDBJ databases">
        <authorList>
            <person name="Lanie J.A."/>
            <person name="Ng W.-L."/>
            <person name="Kazmierczak K.M."/>
            <person name="Andrzejewski T.M."/>
            <person name="Davidsen T.M."/>
            <person name="Wayne K.J."/>
            <person name="Tettelin H."/>
            <person name="Glass J.I."/>
            <person name="Rusch D."/>
            <person name="Podicherti R."/>
            <person name="Tsui H.-C.T."/>
            <person name="Winkler M.E."/>
        </authorList>
    </citation>
    <scope>NUCLEOTIDE SEQUENCE</scope>
</reference>
<proteinExistence type="predicted"/>
<dbReference type="EMBL" id="UINC01071715">
    <property type="protein sequence ID" value="SVC06836.1"/>
    <property type="molecule type" value="Genomic_DNA"/>
</dbReference>
<protein>
    <submittedName>
        <fullName evidence="1">Uncharacterized protein</fullName>
    </submittedName>
</protein>